<dbReference type="Gene3D" id="3.40.50.300">
    <property type="entry name" value="P-loop containing nucleotide triphosphate hydrolases"/>
    <property type="match status" value="1"/>
</dbReference>
<dbReference type="Proteomes" id="UP000294155">
    <property type="component" value="Unassembled WGS sequence"/>
</dbReference>
<comment type="caution">
    <text evidence="4">The sequence shown here is derived from an EMBL/GenBank/DDBJ whole genome shotgun (WGS) entry which is preliminary data.</text>
</comment>
<sequence length="1120" mass="124220">MLSAPHAYVFAHLLLPDLTETLVAAHCLDYSTLADQDGAAVQVVALTEDAGEFTVAAPGWSVPVTVTQTQTPAPGLTVRCGCPALRGRLCGHQAQVLLALLRRTELRIFFDTDLRQTRLRREARAYGLEGEVDPAAHFSVRYADQQLSLVPRQAGLLAFTPAAQQQLTEVLLPPRPTTPTAASAAATRRILVLGPHKYYGHLTVHLFDAPLTAAGKPKNPLTGVPPLDAALASPNLAESRFYAAVSRLQQPHGERNPPVDHAALRAVVENPLGLAVFWSPEALSDRTTAPGLRPLGLRPGPVEVSLEVTERAAFHEVVARVQLNGATYAPEALPLKFAAFLALDNVWYLVERPAVRRVLAFFKDRPGPLVLHHSQFAAFQHAILAPLAPDVPVTYVGLAPATPAQLTAHGVTQAPEKLLYLSDSGDYVDLVPVMRYGSVEVPVLARQPVYLTDARTRKPFALPRDETAEVAFTALLTRQHPDFAEQLHREAFSLSRRQFLEEEWFLEAFETWQQQGITVLGFRELKNNLYTPHKARVTVRVGTEANWFDTELHVRFGPQKVPLASLHKALRNKSRYVTLGDGTRGILPQHWLDRFARYFSAGELVGERLRTPKISFATVAADYEPEFLTPETRAQLAEYQAQLTDFAGIEPVAPPAELRGTLRPYQQHGLDWLCFLDQFGFGGCLADDMGLGKTITVLALLLLQRQRRPGAVSLVVVPTSLVFNWQAEAARFAPALRLLVVHGPDRPRSSGAFANHDVVLTTYGTLLTDVGFLKSYPFNYVILDESQAIKNPASQRYHAVRQLQARNRLVLTGTPIENNTYDLYGQLSFACPGLLGTQQHFKTQFATPIDKFKSTPHARALLARIRPFVLRRTKQQVAAELPAKTEMVVYCDMGEEQRQVYERFRKQYREWLMGKEPEELPQQRLHILQGLTKLRQICNSPALLNDERFYGTASAKLHRLVHEIEDKAPEHKILVFSQFVGMLKLVHAALTARGIATLTLTGQSKIRAATVEAFQQDPTARVFLISLKAGGTGLNLTEADYVYLVDPWWNPAVENQAIDRSHRLGQTKPVVAVRLICPDTVEEKIQELQAGKQELASDLIRTDTAVLKSLSAAELLTLFS</sequence>
<dbReference type="InterPro" id="IPR000330">
    <property type="entry name" value="SNF2_N"/>
</dbReference>
<reference evidence="4 5" key="1">
    <citation type="submission" date="2019-02" db="EMBL/GenBank/DDBJ databases">
        <title>Bacterial novel species isolated from soil.</title>
        <authorList>
            <person name="Jung H.-Y."/>
        </authorList>
    </citation>
    <scope>NUCLEOTIDE SEQUENCE [LARGE SCALE GENOMIC DNA]</scope>
    <source>
        <strain evidence="4 5">1-3-3-3</strain>
    </source>
</reference>
<dbReference type="InterPro" id="IPR014001">
    <property type="entry name" value="Helicase_ATP-bd"/>
</dbReference>
<evidence type="ECO:0000259" key="3">
    <source>
        <dbReference type="PROSITE" id="PS51194"/>
    </source>
</evidence>
<dbReference type="SMART" id="SM00487">
    <property type="entry name" value="DEXDc"/>
    <property type="match status" value="1"/>
</dbReference>
<keyword evidence="4" id="KW-0347">Helicase</keyword>
<dbReference type="GO" id="GO:0004386">
    <property type="term" value="F:helicase activity"/>
    <property type="evidence" value="ECO:0007669"/>
    <property type="project" value="UniProtKB-KW"/>
</dbReference>
<keyword evidence="1" id="KW-0378">Hydrolase</keyword>
<gene>
    <name evidence="4" type="ORF">EWM57_03220</name>
</gene>
<dbReference type="OrthoDB" id="9760715at2"/>
<keyword evidence="4" id="KW-0547">Nucleotide-binding</keyword>
<dbReference type="RefSeq" id="WP_129919691.1">
    <property type="nucleotide sequence ID" value="NZ_SEWE01000004.1"/>
</dbReference>
<evidence type="ECO:0000256" key="1">
    <source>
        <dbReference type="ARBA" id="ARBA00022801"/>
    </source>
</evidence>
<dbReference type="Pfam" id="PF00271">
    <property type="entry name" value="Helicase_C"/>
    <property type="match status" value="1"/>
</dbReference>
<name>A0A4Q5LGQ0_9BACT</name>
<dbReference type="Pfam" id="PF00176">
    <property type="entry name" value="SNF2-rel_dom"/>
    <property type="match status" value="1"/>
</dbReference>
<dbReference type="SUPFAM" id="SSF52540">
    <property type="entry name" value="P-loop containing nucleoside triphosphate hydrolases"/>
    <property type="match status" value="2"/>
</dbReference>
<keyword evidence="5" id="KW-1185">Reference proteome</keyword>
<dbReference type="EMBL" id="SEWE01000004">
    <property type="protein sequence ID" value="RYU83311.1"/>
    <property type="molecule type" value="Genomic_DNA"/>
</dbReference>
<proteinExistence type="predicted"/>
<accession>A0A4Q5LGQ0</accession>
<dbReference type="InterPro" id="IPR038718">
    <property type="entry name" value="SNF2-like_sf"/>
</dbReference>
<dbReference type="PANTHER" id="PTHR10799">
    <property type="entry name" value="SNF2/RAD54 HELICASE FAMILY"/>
    <property type="match status" value="1"/>
</dbReference>
<dbReference type="AlphaFoldDB" id="A0A4Q5LGQ0"/>
<feature type="domain" description="Helicase C-terminal" evidence="3">
    <location>
        <begin position="956"/>
        <end position="1111"/>
    </location>
</feature>
<evidence type="ECO:0000313" key="4">
    <source>
        <dbReference type="EMBL" id="RYU83311.1"/>
    </source>
</evidence>
<dbReference type="InterPro" id="IPR001650">
    <property type="entry name" value="Helicase_C-like"/>
</dbReference>
<dbReference type="InterPro" id="IPR049730">
    <property type="entry name" value="SNF2/RAD54-like_C"/>
</dbReference>
<dbReference type="CDD" id="cd18793">
    <property type="entry name" value="SF2_C_SNF"/>
    <property type="match status" value="1"/>
</dbReference>
<dbReference type="InterPro" id="IPR027417">
    <property type="entry name" value="P-loop_NTPase"/>
</dbReference>
<dbReference type="PROSITE" id="PS51192">
    <property type="entry name" value="HELICASE_ATP_BIND_1"/>
    <property type="match status" value="1"/>
</dbReference>
<dbReference type="GO" id="GO:0016787">
    <property type="term" value="F:hydrolase activity"/>
    <property type="evidence" value="ECO:0007669"/>
    <property type="project" value="UniProtKB-KW"/>
</dbReference>
<keyword evidence="4" id="KW-0067">ATP-binding</keyword>
<dbReference type="SMART" id="SM00490">
    <property type="entry name" value="HELICc"/>
    <property type="match status" value="1"/>
</dbReference>
<organism evidence="4 5">
    <name type="scientific">Hymenobacter persicinus</name>
    <dbReference type="NCBI Taxonomy" id="2025506"/>
    <lineage>
        <taxon>Bacteria</taxon>
        <taxon>Pseudomonadati</taxon>
        <taxon>Bacteroidota</taxon>
        <taxon>Cytophagia</taxon>
        <taxon>Cytophagales</taxon>
        <taxon>Hymenobacteraceae</taxon>
        <taxon>Hymenobacter</taxon>
    </lineage>
</organism>
<dbReference type="Gene3D" id="3.40.50.10810">
    <property type="entry name" value="Tandem AAA-ATPase domain"/>
    <property type="match status" value="1"/>
</dbReference>
<evidence type="ECO:0000313" key="5">
    <source>
        <dbReference type="Proteomes" id="UP000294155"/>
    </source>
</evidence>
<protein>
    <submittedName>
        <fullName evidence="4">DEAD/DEAH box helicase</fullName>
    </submittedName>
</protein>
<dbReference type="GO" id="GO:0005524">
    <property type="term" value="F:ATP binding"/>
    <property type="evidence" value="ECO:0007669"/>
    <property type="project" value="InterPro"/>
</dbReference>
<evidence type="ECO:0000259" key="2">
    <source>
        <dbReference type="PROSITE" id="PS51192"/>
    </source>
</evidence>
<feature type="domain" description="Helicase ATP-binding" evidence="2">
    <location>
        <begin position="674"/>
        <end position="833"/>
    </location>
</feature>
<dbReference type="PROSITE" id="PS51194">
    <property type="entry name" value="HELICASE_CTER"/>
    <property type="match status" value="1"/>
</dbReference>